<dbReference type="RefSeq" id="WP_380831631.1">
    <property type="nucleotide sequence ID" value="NZ_JBHTCG010000044.1"/>
</dbReference>
<keyword evidence="2 4" id="KW-0238">DNA-binding</keyword>
<dbReference type="Gene3D" id="1.10.357.10">
    <property type="entry name" value="Tetracycline Repressor, domain 2"/>
    <property type="match status" value="1"/>
</dbReference>
<accession>A0ABW2PJN4</accession>
<dbReference type="PANTHER" id="PTHR30055:SF238">
    <property type="entry name" value="MYCOFACTOCIN BIOSYNTHESIS TRANSCRIPTIONAL REGULATOR MFTR-RELATED"/>
    <property type="match status" value="1"/>
</dbReference>
<organism evidence="7 8">
    <name type="scientific">Sphaerisporangium rhizosphaerae</name>
    <dbReference type="NCBI Taxonomy" id="2269375"/>
    <lineage>
        <taxon>Bacteria</taxon>
        <taxon>Bacillati</taxon>
        <taxon>Actinomycetota</taxon>
        <taxon>Actinomycetes</taxon>
        <taxon>Streptosporangiales</taxon>
        <taxon>Streptosporangiaceae</taxon>
        <taxon>Sphaerisporangium</taxon>
    </lineage>
</organism>
<dbReference type="PROSITE" id="PS50977">
    <property type="entry name" value="HTH_TETR_2"/>
    <property type="match status" value="1"/>
</dbReference>
<evidence type="ECO:0000256" key="3">
    <source>
        <dbReference type="ARBA" id="ARBA00023163"/>
    </source>
</evidence>
<proteinExistence type="predicted"/>
<evidence type="ECO:0000313" key="8">
    <source>
        <dbReference type="Proteomes" id="UP001596496"/>
    </source>
</evidence>
<dbReference type="SUPFAM" id="SSF46689">
    <property type="entry name" value="Homeodomain-like"/>
    <property type="match status" value="1"/>
</dbReference>
<keyword evidence="8" id="KW-1185">Reference proteome</keyword>
<comment type="caution">
    <text evidence="7">The sequence shown here is derived from an EMBL/GenBank/DDBJ whole genome shotgun (WGS) entry which is preliminary data.</text>
</comment>
<feature type="region of interest" description="Disordered" evidence="5">
    <location>
        <begin position="1"/>
        <end position="29"/>
    </location>
</feature>
<dbReference type="PRINTS" id="PR00455">
    <property type="entry name" value="HTHTETR"/>
</dbReference>
<dbReference type="InterPro" id="IPR001647">
    <property type="entry name" value="HTH_TetR"/>
</dbReference>
<sequence>MEDNAGGADQARPQEASAPSRHERRRRQTRDRIARTALALFTERGYDAVTIAEIAQAADVAKQTVVNHFPAKEDLLLAWHRPVEADLIDMIDQLPLSTPLPEFLKQELPRMFAALPALPEAPDGEDPRAAADDRLAGVFAIVQNSPALQDALRLRGARYQEDLAAILSDRVPAHLGPVAARAIAAYILTTVGAMIEEAARLRGAGASPERIAATLTDTVGRALDILHTGLGDAARPDSPSGNP</sequence>
<evidence type="ECO:0000256" key="1">
    <source>
        <dbReference type="ARBA" id="ARBA00023015"/>
    </source>
</evidence>
<protein>
    <submittedName>
        <fullName evidence="7">TetR/AcrR family transcriptional regulator</fullName>
    </submittedName>
</protein>
<dbReference type="EMBL" id="JBHTCG010000044">
    <property type="protein sequence ID" value="MFC7387773.1"/>
    <property type="molecule type" value="Genomic_DNA"/>
</dbReference>
<evidence type="ECO:0000259" key="6">
    <source>
        <dbReference type="PROSITE" id="PS50977"/>
    </source>
</evidence>
<reference evidence="8" key="1">
    <citation type="journal article" date="2019" name="Int. J. Syst. Evol. Microbiol.">
        <title>The Global Catalogue of Microorganisms (GCM) 10K type strain sequencing project: providing services to taxonomists for standard genome sequencing and annotation.</title>
        <authorList>
            <consortium name="The Broad Institute Genomics Platform"/>
            <consortium name="The Broad Institute Genome Sequencing Center for Infectious Disease"/>
            <person name="Wu L."/>
            <person name="Ma J."/>
        </authorList>
    </citation>
    <scope>NUCLEOTIDE SEQUENCE [LARGE SCALE GENOMIC DNA]</scope>
    <source>
        <strain evidence="8">CECT 7649</strain>
    </source>
</reference>
<dbReference type="InterPro" id="IPR050109">
    <property type="entry name" value="HTH-type_TetR-like_transc_reg"/>
</dbReference>
<evidence type="ECO:0000256" key="4">
    <source>
        <dbReference type="PROSITE-ProRule" id="PRU00335"/>
    </source>
</evidence>
<feature type="DNA-binding region" description="H-T-H motif" evidence="4">
    <location>
        <begin position="50"/>
        <end position="69"/>
    </location>
</feature>
<gene>
    <name evidence="7" type="ORF">ACFQSB_36585</name>
</gene>
<name>A0ABW2PJN4_9ACTN</name>
<dbReference type="InterPro" id="IPR009057">
    <property type="entry name" value="Homeodomain-like_sf"/>
</dbReference>
<evidence type="ECO:0000256" key="5">
    <source>
        <dbReference type="SAM" id="MobiDB-lite"/>
    </source>
</evidence>
<evidence type="ECO:0000256" key="2">
    <source>
        <dbReference type="ARBA" id="ARBA00023125"/>
    </source>
</evidence>
<keyword evidence="1" id="KW-0805">Transcription regulation</keyword>
<dbReference type="Proteomes" id="UP001596496">
    <property type="component" value="Unassembled WGS sequence"/>
</dbReference>
<dbReference type="Pfam" id="PF00440">
    <property type="entry name" value="TetR_N"/>
    <property type="match status" value="1"/>
</dbReference>
<dbReference type="Gene3D" id="1.10.10.60">
    <property type="entry name" value="Homeodomain-like"/>
    <property type="match status" value="1"/>
</dbReference>
<feature type="domain" description="HTH tetR-type" evidence="6">
    <location>
        <begin position="27"/>
        <end position="87"/>
    </location>
</feature>
<evidence type="ECO:0000313" key="7">
    <source>
        <dbReference type="EMBL" id="MFC7387773.1"/>
    </source>
</evidence>
<keyword evidence="3" id="KW-0804">Transcription</keyword>
<dbReference type="PANTHER" id="PTHR30055">
    <property type="entry name" value="HTH-TYPE TRANSCRIPTIONAL REGULATOR RUTR"/>
    <property type="match status" value="1"/>
</dbReference>